<organism evidence="1 2">
    <name type="scientific">candidate division MSBL1 archaeon SCGC-AAA261F19</name>
    <dbReference type="NCBI Taxonomy" id="1698275"/>
    <lineage>
        <taxon>Archaea</taxon>
        <taxon>Methanobacteriati</taxon>
        <taxon>Methanobacteriota</taxon>
        <taxon>candidate division MSBL1</taxon>
    </lineage>
</organism>
<name>A0A133V9G6_9EURY</name>
<accession>A0A133V9G6</accession>
<comment type="caution">
    <text evidence="1">The sequence shown here is derived from an EMBL/GenBank/DDBJ whole genome shotgun (WGS) entry which is preliminary data.</text>
</comment>
<dbReference type="AlphaFoldDB" id="A0A133V9G6"/>
<keyword evidence="2" id="KW-1185">Reference proteome</keyword>
<sequence>MVKAEEVTELFKSKKFREASIHFFRERRSVTSVEELTGISRTTIYKFFKKFKATEITPSGREIEHYDEKYLNWRGTKEKNYQFTQRLLADWLSAELDFSGKEKKALIKILNEEKVGKIIRDSESWEVVIAKIIFSAIFIKLRSEFGKTSKFLRLPTFINAEFLQNLNLFERYSKEEIEFFLIALQKFADDKNNIDLSRRIIESNLNVCFSSSDWSYLFEAISKVSASVVLGYYQKLIENPGRLATRIMRSDDPTRPLKELLLKTVNQAKK</sequence>
<dbReference type="Proteomes" id="UP000070565">
    <property type="component" value="Unassembled WGS sequence"/>
</dbReference>
<evidence type="ECO:0000313" key="2">
    <source>
        <dbReference type="Proteomes" id="UP000070565"/>
    </source>
</evidence>
<proteinExistence type="predicted"/>
<reference evidence="1 2" key="1">
    <citation type="journal article" date="2016" name="Sci. Rep.">
        <title>Metabolic traits of an uncultured archaeal lineage -MSBL1- from brine pools of the Red Sea.</title>
        <authorList>
            <person name="Mwirichia R."/>
            <person name="Alam I."/>
            <person name="Rashid M."/>
            <person name="Vinu M."/>
            <person name="Ba-Alawi W."/>
            <person name="Anthony Kamau A."/>
            <person name="Kamanda Ngugi D."/>
            <person name="Goker M."/>
            <person name="Klenk H.P."/>
            <person name="Bajic V."/>
            <person name="Stingl U."/>
        </authorList>
    </citation>
    <scope>NUCLEOTIDE SEQUENCE [LARGE SCALE GENOMIC DNA]</scope>
    <source>
        <strain evidence="1">SCGC-AAA261F19</strain>
    </source>
</reference>
<dbReference type="EMBL" id="LHXZ01000032">
    <property type="protein sequence ID" value="KXB03093.1"/>
    <property type="molecule type" value="Genomic_DNA"/>
</dbReference>
<protein>
    <submittedName>
        <fullName evidence="1">Uncharacterized protein</fullName>
    </submittedName>
</protein>
<evidence type="ECO:0000313" key="1">
    <source>
        <dbReference type="EMBL" id="KXB03093.1"/>
    </source>
</evidence>
<gene>
    <name evidence="1" type="ORF">AKJ45_02565</name>
</gene>